<dbReference type="AlphaFoldDB" id="A0A839UHM0"/>
<keyword evidence="1" id="KW-0472">Membrane</keyword>
<accession>A0A839UHM0</accession>
<sequence>MIELLVAANEEERQEFFSWMDWREYDSEVARLFIAQLEALAGDAPLMQCVENEEGMSIVYEGKAHRIPLTDTGSDRYVTLCSLAKLVQDSHDVWLHRETLGDDTHGFLVLNKAQSAELAEKYGEWSAQHLKKLAPGWCEIYQRRIPYLGNEDYAVAFARAVAAEEAEERARVDNYHAAREAQIQANHRADRKQRRKQRLEWVIAVVFLVAIAVMYVKKEIDAANEPSCRVLIDGVCKFYNETKP</sequence>
<dbReference type="Proteomes" id="UP000559987">
    <property type="component" value="Unassembled WGS sequence"/>
</dbReference>
<evidence type="ECO:0000256" key="1">
    <source>
        <dbReference type="SAM" id="Phobius"/>
    </source>
</evidence>
<name>A0A839UHM0_9GAMM</name>
<protein>
    <submittedName>
        <fullName evidence="2">Uncharacterized protein</fullName>
    </submittedName>
</protein>
<dbReference type="EMBL" id="JACHXZ010000001">
    <property type="protein sequence ID" value="MBB3166963.1"/>
    <property type="molecule type" value="Genomic_DNA"/>
</dbReference>
<keyword evidence="1" id="KW-0812">Transmembrane</keyword>
<proteinExistence type="predicted"/>
<evidence type="ECO:0000313" key="2">
    <source>
        <dbReference type="EMBL" id="MBB3166963.1"/>
    </source>
</evidence>
<dbReference type="RefSeq" id="WP_183907302.1">
    <property type="nucleotide sequence ID" value="NZ_JACHXZ010000001.1"/>
</dbReference>
<gene>
    <name evidence="2" type="ORF">FHS30_000139</name>
</gene>
<feature type="transmembrane region" description="Helical" evidence="1">
    <location>
        <begin position="198"/>
        <end position="216"/>
    </location>
</feature>
<keyword evidence="1" id="KW-1133">Transmembrane helix</keyword>
<reference evidence="2 3" key="1">
    <citation type="submission" date="2020-08" db="EMBL/GenBank/DDBJ databases">
        <title>Genomic Encyclopedia of Type Strains, Phase III (KMG-III): the genomes of soil and plant-associated and newly described type strains.</title>
        <authorList>
            <person name="Whitman W."/>
        </authorList>
    </citation>
    <scope>NUCLEOTIDE SEQUENCE [LARGE SCALE GENOMIC DNA]</scope>
    <source>
        <strain evidence="2 3">CECT 8571</strain>
    </source>
</reference>
<organism evidence="2 3">
    <name type="scientific">Simiduia aestuariiviva</name>
    <dbReference type="NCBI Taxonomy" id="1510459"/>
    <lineage>
        <taxon>Bacteria</taxon>
        <taxon>Pseudomonadati</taxon>
        <taxon>Pseudomonadota</taxon>
        <taxon>Gammaproteobacteria</taxon>
        <taxon>Cellvibrionales</taxon>
        <taxon>Cellvibrionaceae</taxon>
        <taxon>Simiduia</taxon>
    </lineage>
</organism>
<keyword evidence="3" id="KW-1185">Reference proteome</keyword>
<evidence type="ECO:0000313" key="3">
    <source>
        <dbReference type="Proteomes" id="UP000559987"/>
    </source>
</evidence>
<comment type="caution">
    <text evidence="2">The sequence shown here is derived from an EMBL/GenBank/DDBJ whole genome shotgun (WGS) entry which is preliminary data.</text>
</comment>